<dbReference type="RefSeq" id="WP_010654779.1">
    <property type="nucleotide sequence ID" value="NZ_JAPHOO010000001.1"/>
</dbReference>
<dbReference type="Gene3D" id="3.90.1140.10">
    <property type="entry name" value="Cyclic phosphodiesterase"/>
    <property type="match status" value="1"/>
</dbReference>
<dbReference type="Proteomes" id="UP000254554">
    <property type="component" value="Unassembled WGS sequence"/>
</dbReference>
<dbReference type="OrthoDB" id="5649953at2"/>
<dbReference type="InterPro" id="IPR009097">
    <property type="entry name" value="Cyclic_Pdiesterase"/>
</dbReference>
<feature type="domain" description="DUF1868" evidence="1">
    <location>
        <begin position="7"/>
        <end position="84"/>
    </location>
</feature>
<evidence type="ECO:0000313" key="3">
    <source>
        <dbReference type="Proteomes" id="UP000254554"/>
    </source>
</evidence>
<dbReference type="SUPFAM" id="SSF55144">
    <property type="entry name" value="LigT-like"/>
    <property type="match status" value="1"/>
</dbReference>
<evidence type="ECO:0000259" key="1">
    <source>
        <dbReference type="Pfam" id="PF08975"/>
    </source>
</evidence>
<accession>A0A377GDW3</accession>
<evidence type="ECO:0000313" key="2">
    <source>
        <dbReference type="EMBL" id="STO22671.1"/>
    </source>
</evidence>
<protein>
    <submittedName>
        <fullName evidence="2">Uncharacterized protein conserved in bacteria</fullName>
    </submittedName>
</protein>
<gene>
    <name evidence="2" type="ORF">NCTC11370_02763</name>
</gene>
<dbReference type="Pfam" id="PF08975">
    <property type="entry name" value="2H-phosphodiest"/>
    <property type="match status" value="1"/>
</dbReference>
<keyword evidence="3" id="KW-1185">Reference proteome</keyword>
<sequence length="243" mass="28331">MPNLNKIDDQGNYLEFPGVSIVAHVGQANLNLWQKIHRFLQNTPALRNYFSPLPYQSYHMTTCDLYTKEDTAGDWIHFISQNLQLFQKLNRKLSELKFTPTIAIENIYFFPALQLVITIPPEQRMIIQRVASEFGLENKIPAEFHITLAYGYNEIEDEDSFKEIKNKIGELLTICHKYEQPITLSPPELCFFHTMEQFIPWDGSTNPFIPQRPADRWKLFNFKNGLEKEGNDKNANSKICLVM</sequence>
<dbReference type="EMBL" id="UGGT01000001">
    <property type="protein sequence ID" value="STO22671.1"/>
    <property type="molecule type" value="Genomic_DNA"/>
</dbReference>
<dbReference type="GeneID" id="93293520"/>
<name>A0A377GDW3_9GAMM</name>
<proteinExistence type="predicted"/>
<reference evidence="2 3" key="1">
    <citation type="submission" date="2018-06" db="EMBL/GenBank/DDBJ databases">
        <authorList>
            <consortium name="Pathogen Informatics"/>
            <person name="Doyle S."/>
        </authorList>
    </citation>
    <scope>NUCLEOTIDE SEQUENCE [LARGE SCALE GENOMIC DNA]</scope>
    <source>
        <strain evidence="2 3">NCTC11370</strain>
    </source>
</reference>
<dbReference type="InterPro" id="IPR015069">
    <property type="entry name" value="2H-PEstase_DUF1868"/>
</dbReference>
<organism evidence="2 3">
    <name type="scientific">Fluoribacter dumoffii</name>
    <dbReference type="NCBI Taxonomy" id="463"/>
    <lineage>
        <taxon>Bacteria</taxon>
        <taxon>Pseudomonadati</taxon>
        <taxon>Pseudomonadota</taxon>
        <taxon>Gammaproteobacteria</taxon>
        <taxon>Legionellales</taxon>
        <taxon>Legionellaceae</taxon>
        <taxon>Fluoribacter</taxon>
    </lineage>
</organism>
<dbReference type="AlphaFoldDB" id="A0A377GDW3"/>